<organism evidence="13 14">
    <name type="scientific">Paraburkholderia acidisoli</name>
    <dbReference type="NCBI Taxonomy" id="2571748"/>
    <lineage>
        <taxon>Bacteria</taxon>
        <taxon>Pseudomonadati</taxon>
        <taxon>Pseudomonadota</taxon>
        <taxon>Betaproteobacteria</taxon>
        <taxon>Burkholderiales</taxon>
        <taxon>Burkholderiaceae</taxon>
        <taxon>Paraburkholderia</taxon>
    </lineage>
</organism>
<dbReference type="CDD" id="cd00342">
    <property type="entry name" value="gram_neg_porins"/>
    <property type="match status" value="1"/>
</dbReference>
<gene>
    <name evidence="13" type="ORF">FAZ98_01630</name>
</gene>
<dbReference type="Pfam" id="PF13609">
    <property type="entry name" value="Porin_4"/>
    <property type="match status" value="1"/>
</dbReference>
<dbReference type="PANTHER" id="PTHR34501">
    <property type="entry name" value="PROTEIN YDDL-RELATED"/>
    <property type="match status" value="1"/>
</dbReference>
<dbReference type="GO" id="GO:0015288">
    <property type="term" value="F:porin activity"/>
    <property type="evidence" value="ECO:0007669"/>
    <property type="project" value="UniProtKB-KW"/>
</dbReference>
<evidence type="ECO:0000256" key="4">
    <source>
        <dbReference type="ARBA" id="ARBA00022452"/>
    </source>
</evidence>
<dbReference type="PANTHER" id="PTHR34501:SF9">
    <property type="entry name" value="MAJOR OUTER MEMBRANE PROTEIN P.IA"/>
    <property type="match status" value="1"/>
</dbReference>
<evidence type="ECO:0000256" key="5">
    <source>
        <dbReference type="ARBA" id="ARBA00022692"/>
    </source>
</evidence>
<evidence type="ECO:0000256" key="6">
    <source>
        <dbReference type="ARBA" id="ARBA00022729"/>
    </source>
</evidence>
<feature type="domain" description="Porin" evidence="12">
    <location>
        <begin position="8"/>
        <end position="345"/>
    </location>
</feature>
<name>A0A7Z2GFE2_9BURK</name>
<dbReference type="RefSeq" id="WP_158948147.1">
    <property type="nucleotide sequence ID" value="NZ_CP046913.1"/>
</dbReference>
<evidence type="ECO:0000256" key="7">
    <source>
        <dbReference type="ARBA" id="ARBA00023065"/>
    </source>
</evidence>
<comment type="subunit">
    <text evidence="2">Homotrimer.</text>
</comment>
<dbReference type="InterPro" id="IPR033900">
    <property type="entry name" value="Gram_neg_porin_domain"/>
</dbReference>
<dbReference type="InterPro" id="IPR023614">
    <property type="entry name" value="Porin_dom_sf"/>
</dbReference>
<proteinExistence type="predicted"/>
<dbReference type="EMBL" id="CP046913">
    <property type="protein sequence ID" value="QGZ60535.1"/>
    <property type="molecule type" value="Genomic_DNA"/>
</dbReference>
<feature type="chain" id="PRO_5030547556" evidence="11">
    <location>
        <begin position="22"/>
        <end position="385"/>
    </location>
</feature>
<keyword evidence="8" id="KW-0626">Porin</keyword>
<keyword evidence="5" id="KW-0812">Transmembrane</keyword>
<dbReference type="InterPro" id="IPR001702">
    <property type="entry name" value="Porin_Gram-ve"/>
</dbReference>
<reference evidence="13 14" key="1">
    <citation type="submission" date="2019-12" db="EMBL/GenBank/DDBJ databases">
        <title>Paraburkholderia acidiphila 7Q-K02 sp. nov and Paraburkholderia acidisoli DHF22 sp. nov., two strains isolated from forest soil.</title>
        <authorList>
            <person name="Gao Z."/>
            <person name="Qiu L."/>
        </authorList>
    </citation>
    <scope>NUCLEOTIDE SEQUENCE [LARGE SCALE GENOMIC DNA]</scope>
    <source>
        <strain evidence="13 14">DHF22</strain>
    </source>
</reference>
<evidence type="ECO:0000313" key="14">
    <source>
        <dbReference type="Proteomes" id="UP000433577"/>
    </source>
</evidence>
<dbReference type="GO" id="GO:0009279">
    <property type="term" value="C:cell outer membrane"/>
    <property type="evidence" value="ECO:0007669"/>
    <property type="project" value="UniProtKB-SubCell"/>
</dbReference>
<dbReference type="OrthoDB" id="8982743at2"/>
<dbReference type="InterPro" id="IPR050298">
    <property type="entry name" value="Gram-neg_bact_OMP"/>
</dbReference>
<keyword evidence="6 11" id="KW-0732">Signal</keyword>
<evidence type="ECO:0000256" key="11">
    <source>
        <dbReference type="SAM" id="SignalP"/>
    </source>
</evidence>
<keyword evidence="4" id="KW-1134">Transmembrane beta strand</keyword>
<evidence type="ECO:0000256" key="2">
    <source>
        <dbReference type="ARBA" id="ARBA00011233"/>
    </source>
</evidence>
<protein>
    <submittedName>
        <fullName evidence="13">Porin</fullName>
    </submittedName>
</protein>
<dbReference type="SUPFAM" id="SSF56935">
    <property type="entry name" value="Porins"/>
    <property type="match status" value="1"/>
</dbReference>
<feature type="signal peptide" evidence="11">
    <location>
        <begin position="1"/>
        <end position="21"/>
    </location>
</feature>
<dbReference type="PRINTS" id="PR00182">
    <property type="entry name" value="ECOLNEIPORIN"/>
</dbReference>
<dbReference type="AlphaFoldDB" id="A0A7Z2GFE2"/>
<keyword evidence="3" id="KW-0813">Transport</keyword>
<evidence type="ECO:0000256" key="1">
    <source>
        <dbReference type="ARBA" id="ARBA00004571"/>
    </source>
</evidence>
<comment type="subcellular location">
    <subcellularLocation>
        <location evidence="1">Cell outer membrane</location>
        <topology evidence="1">Multi-pass membrane protein</topology>
    </subcellularLocation>
</comment>
<accession>A0A7Z2GFE2</accession>
<dbReference type="Proteomes" id="UP000433577">
    <property type="component" value="Chromosome 1"/>
</dbReference>
<evidence type="ECO:0000259" key="12">
    <source>
        <dbReference type="Pfam" id="PF13609"/>
    </source>
</evidence>
<evidence type="ECO:0000256" key="8">
    <source>
        <dbReference type="ARBA" id="ARBA00023114"/>
    </source>
</evidence>
<keyword evidence="7" id="KW-0406">Ion transport</keyword>
<dbReference type="KEGG" id="pacs:FAZ98_01630"/>
<evidence type="ECO:0000313" key="13">
    <source>
        <dbReference type="EMBL" id="QGZ60535.1"/>
    </source>
</evidence>
<evidence type="ECO:0000256" key="10">
    <source>
        <dbReference type="ARBA" id="ARBA00023237"/>
    </source>
</evidence>
<dbReference type="GO" id="GO:0034220">
    <property type="term" value="P:monoatomic ion transmembrane transport"/>
    <property type="evidence" value="ECO:0007669"/>
    <property type="project" value="InterPro"/>
</dbReference>
<evidence type="ECO:0000256" key="3">
    <source>
        <dbReference type="ARBA" id="ARBA00022448"/>
    </source>
</evidence>
<keyword evidence="14" id="KW-1185">Reference proteome</keyword>
<dbReference type="GO" id="GO:0046930">
    <property type="term" value="C:pore complex"/>
    <property type="evidence" value="ECO:0007669"/>
    <property type="project" value="UniProtKB-KW"/>
</dbReference>
<dbReference type="InterPro" id="IPR002299">
    <property type="entry name" value="Porin_Neis"/>
</dbReference>
<keyword evidence="9" id="KW-0472">Membrane</keyword>
<dbReference type="Gene3D" id="2.40.160.10">
    <property type="entry name" value="Porin"/>
    <property type="match status" value="1"/>
</dbReference>
<dbReference type="PRINTS" id="PR00184">
    <property type="entry name" value="NEISSPPORIN"/>
</dbReference>
<sequence length="385" mass="40332">MKKNLVIAAAVAATFASASYAQSSVTLYGIVDAGFSYTTNVANGVNAYGHPTGDRNFAMTSGNLQASRWGLRGTEDLGGGLRAIFTLESGFNVMNGQQNGGLFNRQAYVGLTQDQVGTVTFGRQFDSVVDYVAPLTAAGTWGGTYMSHLGDNDNLNGSFSVNNSVKFRSANYSGFEFGGMYGFSNQAGGFANGRAYSAGASYNYGGLRLGAAYLQAQGLDRANGAAAVSGTPVTGLFNALGGDSQRQRTWGAGASYAYGPLVGGVVFTQTRVNDVFNDSVRINNLEANVRYNLTPALSVGGMYAYTTMRGALPESAYTGSNSAHWNQFGLQADYALSKRTDVYIEGVGLWGAGQNAVGLTQVTGTDGVSSSKNQGVITTGIRHRF</sequence>
<evidence type="ECO:0000256" key="9">
    <source>
        <dbReference type="ARBA" id="ARBA00023136"/>
    </source>
</evidence>
<keyword evidence="10" id="KW-0998">Cell outer membrane</keyword>